<accession>A0A5B7X2L4</accession>
<dbReference type="EMBL" id="CP040812">
    <property type="protein sequence ID" value="QCY68901.1"/>
    <property type="molecule type" value="Genomic_DNA"/>
</dbReference>
<organism evidence="2 3">
    <name type="scientific">Antarcticibacterium flavum</name>
    <dbReference type="NCBI Taxonomy" id="2058175"/>
    <lineage>
        <taxon>Bacteria</taxon>
        <taxon>Pseudomonadati</taxon>
        <taxon>Bacteroidota</taxon>
        <taxon>Flavobacteriia</taxon>
        <taxon>Flavobacteriales</taxon>
        <taxon>Flavobacteriaceae</taxon>
        <taxon>Antarcticibacterium</taxon>
    </lineage>
</organism>
<dbReference type="Proteomes" id="UP000309016">
    <property type="component" value="Chromosome"/>
</dbReference>
<dbReference type="OrthoDB" id="1434208at2"/>
<evidence type="ECO:0000256" key="1">
    <source>
        <dbReference type="SAM" id="Phobius"/>
    </source>
</evidence>
<dbReference type="RefSeq" id="WP_139065486.1">
    <property type="nucleotide sequence ID" value="NZ_CP040812.1"/>
</dbReference>
<keyword evidence="1" id="KW-0812">Transmembrane</keyword>
<gene>
    <name evidence="2" type="ORF">FHG64_05510</name>
</gene>
<sequence length="168" mass="19287">MLGFKTDIVKSREIKKRYRILGGVAILVSAYFIFIDKQDWDPAIHIILGVLYLGGMSLGFGIPFIKPVKKGKLILDNENIEIYKEGRIRSFPWSAIDNVRLQYSGYGSWWSHSIYGNKNYLLITTGEGEKMDLEILVKNKKHKEELKEILNSPTVSRFTISNLLNNSF</sequence>
<protein>
    <submittedName>
        <fullName evidence="2">Uncharacterized protein</fullName>
    </submittedName>
</protein>
<reference evidence="2 3" key="1">
    <citation type="submission" date="2019-06" db="EMBL/GenBank/DDBJ databases">
        <title>Complete genome sequence of Antarcticibacterium flavum KCTC 52984T from an Antarctic marine sediment.</title>
        <authorList>
            <person name="Lee Y.M."/>
            <person name="Shin S.C."/>
        </authorList>
    </citation>
    <scope>NUCLEOTIDE SEQUENCE [LARGE SCALE GENOMIC DNA]</scope>
    <source>
        <strain evidence="2 3">KCTC 52984</strain>
    </source>
</reference>
<feature type="transmembrane region" description="Helical" evidence="1">
    <location>
        <begin position="43"/>
        <end position="65"/>
    </location>
</feature>
<dbReference type="KEGG" id="afla:FHG64_05510"/>
<name>A0A5B7X2L4_9FLAO</name>
<dbReference type="AlphaFoldDB" id="A0A5B7X2L4"/>
<feature type="transmembrane region" description="Helical" evidence="1">
    <location>
        <begin position="20"/>
        <end position="37"/>
    </location>
</feature>
<keyword evidence="1" id="KW-0472">Membrane</keyword>
<evidence type="ECO:0000313" key="3">
    <source>
        <dbReference type="Proteomes" id="UP000309016"/>
    </source>
</evidence>
<keyword evidence="1" id="KW-1133">Transmembrane helix</keyword>
<keyword evidence="3" id="KW-1185">Reference proteome</keyword>
<evidence type="ECO:0000313" key="2">
    <source>
        <dbReference type="EMBL" id="QCY68901.1"/>
    </source>
</evidence>
<proteinExistence type="predicted"/>